<evidence type="ECO:0000256" key="2">
    <source>
        <dbReference type="SAM" id="SignalP"/>
    </source>
</evidence>
<protein>
    <recommendedName>
        <fullName evidence="5">DUF5011 domain-containing protein</fullName>
    </recommendedName>
</protein>
<proteinExistence type="predicted"/>
<dbReference type="EMBL" id="QSGD01000015">
    <property type="protein sequence ID" value="RHB07162.1"/>
    <property type="molecule type" value="Genomic_DNA"/>
</dbReference>
<accession>A0A413UD31</accession>
<dbReference type="InterPro" id="IPR013783">
    <property type="entry name" value="Ig-like_fold"/>
</dbReference>
<feature type="compositionally biased region" description="Low complexity" evidence="1">
    <location>
        <begin position="248"/>
        <end position="265"/>
    </location>
</feature>
<dbReference type="RefSeq" id="WP_182374007.1">
    <property type="nucleotide sequence ID" value="NZ_QSGD01000015.1"/>
</dbReference>
<evidence type="ECO:0000313" key="3">
    <source>
        <dbReference type="EMBL" id="RHB07162.1"/>
    </source>
</evidence>
<reference evidence="3 4" key="1">
    <citation type="submission" date="2018-08" db="EMBL/GenBank/DDBJ databases">
        <title>A genome reference for cultivated species of the human gut microbiota.</title>
        <authorList>
            <person name="Zou Y."/>
            <person name="Xue W."/>
            <person name="Luo G."/>
        </authorList>
    </citation>
    <scope>NUCLEOTIDE SEQUENCE [LARGE SCALE GENOMIC DNA]</scope>
    <source>
        <strain evidence="3 4">AM42-13AC</strain>
    </source>
</reference>
<name>A0A413UD31_9FIRM</name>
<dbReference type="AlphaFoldDB" id="A0A413UD31"/>
<feature type="signal peptide" evidence="2">
    <location>
        <begin position="1"/>
        <end position="23"/>
    </location>
</feature>
<feature type="compositionally biased region" description="Polar residues" evidence="1">
    <location>
        <begin position="231"/>
        <end position="247"/>
    </location>
</feature>
<dbReference type="Proteomes" id="UP000285288">
    <property type="component" value="Unassembled WGS sequence"/>
</dbReference>
<evidence type="ECO:0008006" key="5">
    <source>
        <dbReference type="Google" id="ProtNLM"/>
    </source>
</evidence>
<feature type="region of interest" description="Disordered" evidence="1">
    <location>
        <begin position="195"/>
        <end position="268"/>
    </location>
</feature>
<feature type="compositionally biased region" description="Basic and acidic residues" evidence="1">
    <location>
        <begin position="195"/>
        <end position="226"/>
    </location>
</feature>
<evidence type="ECO:0000256" key="1">
    <source>
        <dbReference type="SAM" id="MobiDB-lite"/>
    </source>
</evidence>
<keyword evidence="2" id="KW-0732">Signal</keyword>
<comment type="caution">
    <text evidence="3">The sequence shown here is derived from an EMBL/GenBank/DDBJ whole genome shotgun (WGS) entry which is preliminary data.</text>
</comment>
<dbReference type="PROSITE" id="PS51257">
    <property type="entry name" value="PROKAR_LIPOPROTEIN"/>
    <property type="match status" value="1"/>
</dbReference>
<dbReference type="Gene3D" id="2.60.40.10">
    <property type="entry name" value="Immunoglobulins"/>
    <property type="match status" value="1"/>
</dbReference>
<sequence>MKKLERLCCVLMMFLTLIGCSSSTPQTHDVIFQDSIRIDLGDEDVNTAEYVKRIDSYPISGSSIDGNKIHVSNITMVCPSLKKGDLDKLGKQKLIYTIGDEKYTVEANIVDSVKPVIKVKDGSLTFEVGKMKGINNYYSVSDNYDASKDIKVKVKNIDKLNKNKTGTYKLVIRAWDTSGNTASKELTVIIKDTKKEQEEKQKEEERKKEEEKKKAEEEEKQREAERQQQQSVQQSQATSTNDNVSSYPATSNSSSQTQQPSSSTPVTRDYLFSQGYDMSSAPSACQSALMASGRSGSCTPLQDSNGIYLGMRLVLN</sequence>
<gene>
    <name evidence="3" type="ORF">DW907_05200</name>
</gene>
<feature type="chain" id="PRO_5018971410" description="DUF5011 domain-containing protein" evidence="2">
    <location>
        <begin position="24"/>
        <end position="316"/>
    </location>
</feature>
<evidence type="ECO:0000313" key="4">
    <source>
        <dbReference type="Proteomes" id="UP000285288"/>
    </source>
</evidence>
<organism evidence="3 4">
    <name type="scientific">Holdemanella biformis</name>
    <dbReference type="NCBI Taxonomy" id="1735"/>
    <lineage>
        <taxon>Bacteria</taxon>
        <taxon>Bacillati</taxon>
        <taxon>Bacillota</taxon>
        <taxon>Erysipelotrichia</taxon>
        <taxon>Erysipelotrichales</taxon>
        <taxon>Erysipelotrichaceae</taxon>
        <taxon>Holdemanella</taxon>
    </lineage>
</organism>